<dbReference type="Pfam" id="PF00069">
    <property type="entry name" value="Pkinase"/>
    <property type="match status" value="1"/>
</dbReference>
<evidence type="ECO:0000256" key="15">
    <source>
        <dbReference type="RuleBase" id="RU000304"/>
    </source>
</evidence>
<dbReference type="InterPro" id="IPR008271">
    <property type="entry name" value="Ser/Thr_kinase_AS"/>
</dbReference>
<dbReference type="FunFam" id="1.10.510.10:FF:000574">
    <property type="entry name" value="Cell division related protein kinase 2"/>
    <property type="match status" value="1"/>
</dbReference>
<feature type="binding site" evidence="14">
    <location>
        <position position="50"/>
    </location>
    <ligand>
        <name>ATP</name>
        <dbReference type="ChEBI" id="CHEBI:30616"/>
    </ligand>
</feature>
<dbReference type="Gene3D" id="3.30.200.20">
    <property type="entry name" value="Phosphorylase Kinase, domain 1"/>
    <property type="match status" value="1"/>
</dbReference>
<evidence type="ECO:0000256" key="8">
    <source>
        <dbReference type="ARBA" id="ARBA00038543"/>
    </source>
</evidence>
<comment type="catalytic activity">
    <reaction evidence="13">
        <text>L-seryl-[protein] + ATP = O-phospho-L-seryl-[protein] + ADP + H(+)</text>
        <dbReference type="Rhea" id="RHEA:17989"/>
        <dbReference type="Rhea" id="RHEA-COMP:9863"/>
        <dbReference type="Rhea" id="RHEA-COMP:11604"/>
        <dbReference type="ChEBI" id="CHEBI:15378"/>
        <dbReference type="ChEBI" id="CHEBI:29999"/>
        <dbReference type="ChEBI" id="CHEBI:30616"/>
        <dbReference type="ChEBI" id="CHEBI:83421"/>
        <dbReference type="ChEBI" id="CHEBI:456216"/>
        <dbReference type="EC" id="2.7.11.22"/>
    </reaction>
</comment>
<evidence type="ECO:0000256" key="1">
    <source>
        <dbReference type="ARBA" id="ARBA00006485"/>
    </source>
</evidence>
<dbReference type="GO" id="GO:0005634">
    <property type="term" value="C:nucleus"/>
    <property type="evidence" value="ECO:0007669"/>
    <property type="project" value="TreeGrafter"/>
</dbReference>
<comment type="similarity">
    <text evidence="1">Belongs to the protein kinase superfamily. CMGC Ser/Thr protein kinase family. CDC2/CDKX subfamily.</text>
</comment>
<keyword evidence="5 14" id="KW-0547">Nucleotide-binding</keyword>
<dbReference type="SMART" id="SM00220">
    <property type="entry name" value="S_TKc"/>
    <property type="match status" value="1"/>
</dbReference>
<feature type="domain" description="Protein kinase" evidence="16">
    <location>
        <begin position="21"/>
        <end position="303"/>
    </location>
</feature>
<dbReference type="FunFam" id="3.30.200.20:FF:000215">
    <property type="entry name" value="Cyclin-dependent kinase 2 (CDK2L)"/>
    <property type="match status" value="1"/>
</dbReference>
<proteinExistence type="inferred from homology"/>
<evidence type="ECO:0000256" key="10">
    <source>
        <dbReference type="ARBA" id="ARBA00041902"/>
    </source>
</evidence>
<evidence type="ECO:0000256" key="5">
    <source>
        <dbReference type="ARBA" id="ARBA00022741"/>
    </source>
</evidence>
<organism evidence="17 18">
    <name type="scientific">Blepharisma stoltei</name>
    <dbReference type="NCBI Taxonomy" id="1481888"/>
    <lineage>
        <taxon>Eukaryota</taxon>
        <taxon>Sar</taxon>
        <taxon>Alveolata</taxon>
        <taxon>Ciliophora</taxon>
        <taxon>Postciliodesmatophora</taxon>
        <taxon>Heterotrichea</taxon>
        <taxon>Heterotrichida</taxon>
        <taxon>Blepharismidae</taxon>
        <taxon>Blepharisma</taxon>
    </lineage>
</organism>
<dbReference type="InterPro" id="IPR011009">
    <property type="entry name" value="Kinase-like_dom_sf"/>
</dbReference>
<comment type="subunit">
    <text evidence="8">May form a complex composed of at least the catalytic subunit CRK2 and a cyclin.</text>
</comment>
<evidence type="ECO:0000256" key="14">
    <source>
        <dbReference type="PROSITE-ProRule" id="PRU10141"/>
    </source>
</evidence>
<dbReference type="PROSITE" id="PS50011">
    <property type="entry name" value="PROTEIN_KINASE_DOM"/>
    <property type="match status" value="1"/>
</dbReference>
<dbReference type="InterPro" id="IPR017441">
    <property type="entry name" value="Protein_kinase_ATP_BS"/>
</dbReference>
<keyword evidence="6" id="KW-0418">Kinase</keyword>
<dbReference type="PANTHER" id="PTHR24056">
    <property type="entry name" value="CELL DIVISION PROTEIN KINASE"/>
    <property type="match status" value="1"/>
</dbReference>
<dbReference type="PROSITE" id="PS00108">
    <property type="entry name" value="PROTEIN_KINASE_ST"/>
    <property type="match status" value="1"/>
</dbReference>
<evidence type="ECO:0000256" key="11">
    <source>
        <dbReference type="ARBA" id="ARBA00042858"/>
    </source>
</evidence>
<dbReference type="EMBL" id="CAJZBQ010000015">
    <property type="protein sequence ID" value="CAG9316351.1"/>
    <property type="molecule type" value="Genomic_DNA"/>
</dbReference>
<dbReference type="InterPro" id="IPR050108">
    <property type="entry name" value="CDK"/>
</dbReference>
<evidence type="ECO:0000313" key="17">
    <source>
        <dbReference type="EMBL" id="CAG9316351.1"/>
    </source>
</evidence>
<dbReference type="GO" id="GO:0004693">
    <property type="term" value="F:cyclin-dependent protein serine/threonine kinase activity"/>
    <property type="evidence" value="ECO:0007669"/>
    <property type="project" value="UniProtKB-EC"/>
</dbReference>
<protein>
    <recommendedName>
        <fullName evidence="9">Cyclin-dependent kinase 2 homolog</fullName>
        <ecNumber evidence="2">2.7.11.22</ecNumber>
    </recommendedName>
    <alternativeName>
        <fullName evidence="10">Cell division control protein 2 homolog</fullName>
    </alternativeName>
    <alternativeName>
        <fullName evidence="11">cdc2-related kinase 2</fullName>
    </alternativeName>
</protein>
<accession>A0AAU9IRJ0</accession>
<dbReference type="Gene3D" id="1.10.510.10">
    <property type="entry name" value="Transferase(Phosphotransferase) domain 1"/>
    <property type="match status" value="1"/>
</dbReference>
<dbReference type="GO" id="GO:0005524">
    <property type="term" value="F:ATP binding"/>
    <property type="evidence" value="ECO:0007669"/>
    <property type="project" value="UniProtKB-UniRule"/>
</dbReference>
<sequence length="320" mass="36905">MRKLTFENNPRLSIRNHLDNYEKLEKIGEGTYSSVYKAIDTNSDQFVALKKIRLSDGEEGIPSTTIREISLLKDLIHPNIVKLLDVIHDNHKLYLVFEYVDHDLKMILDTYLGQGFDLFEAKSYLYQLLKGLAACHADKILHRDLKPQNILINNEGVLKLADFGLARTFGIPYSTYSQDVVTLWYRPPDILMGNKKYTTTIDMWSVGCIFAEMLRGKPLFAGNTNNDQLKKIFMVFGTPNENTWPGVSRFPEFRKSFPKYQGIDLRSLVPKIDDNGFELLTAMLQMIPSNRITSQQALSHPFFNDIPSELRNMRQRQSFN</sequence>
<gene>
    <name evidence="17" type="ORF">BSTOLATCC_MIC15782</name>
</gene>
<evidence type="ECO:0000313" key="18">
    <source>
        <dbReference type="Proteomes" id="UP001162131"/>
    </source>
</evidence>
<keyword evidence="4" id="KW-0808">Transferase</keyword>
<evidence type="ECO:0000256" key="6">
    <source>
        <dbReference type="ARBA" id="ARBA00022777"/>
    </source>
</evidence>
<evidence type="ECO:0000256" key="12">
    <source>
        <dbReference type="ARBA" id="ARBA00047811"/>
    </source>
</evidence>
<evidence type="ECO:0000256" key="4">
    <source>
        <dbReference type="ARBA" id="ARBA00022679"/>
    </source>
</evidence>
<name>A0AAU9IRJ0_9CILI</name>
<evidence type="ECO:0000256" key="9">
    <source>
        <dbReference type="ARBA" id="ARBA00039612"/>
    </source>
</evidence>
<dbReference type="Proteomes" id="UP001162131">
    <property type="component" value="Unassembled WGS sequence"/>
</dbReference>
<dbReference type="EC" id="2.7.11.22" evidence="2"/>
<evidence type="ECO:0000259" key="16">
    <source>
        <dbReference type="PROSITE" id="PS50011"/>
    </source>
</evidence>
<evidence type="ECO:0000256" key="2">
    <source>
        <dbReference type="ARBA" id="ARBA00012425"/>
    </source>
</evidence>
<dbReference type="InterPro" id="IPR000719">
    <property type="entry name" value="Prot_kinase_dom"/>
</dbReference>
<reference evidence="17" key="1">
    <citation type="submission" date="2021-09" db="EMBL/GenBank/DDBJ databases">
        <authorList>
            <consortium name="AG Swart"/>
            <person name="Singh M."/>
            <person name="Singh A."/>
            <person name="Seah K."/>
            <person name="Emmerich C."/>
        </authorList>
    </citation>
    <scope>NUCLEOTIDE SEQUENCE</scope>
    <source>
        <strain evidence="17">ATCC30299</strain>
    </source>
</reference>
<evidence type="ECO:0000256" key="7">
    <source>
        <dbReference type="ARBA" id="ARBA00022840"/>
    </source>
</evidence>
<dbReference type="PROSITE" id="PS00107">
    <property type="entry name" value="PROTEIN_KINASE_ATP"/>
    <property type="match status" value="1"/>
</dbReference>
<evidence type="ECO:0000256" key="13">
    <source>
        <dbReference type="ARBA" id="ARBA00048367"/>
    </source>
</evidence>
<keyword evidence="18" id="KW-1185">Reference proteome</keyword>
<evidence type="ECO:0000256" key="3">
    <source>
        <dbReference type="ARBA" id="ARBA00022527"/>
    </source>
</evidence>
<keyword evidence="7 14" id="KW-0067">ATP-binding</keyword>
<dbReference type="CDD" id="cd07829">
    <property type="entry name" value="STKc_CDK_like"/>
    <property type="match status" value="1"/>
</dbReference>
<comment type="catalytic activity">
    <reaction evidence="12">
        <text>L-threonyl-[protein] + ATP = O-phospho-L-threonyl-[protein] + ADP + H(+)</text>
        <dbReference type="Rhea" id="RHEA:46608"/>
        <dbReference type="Rhea" id="RHEA-COMP:11060"/>
        <dbReference type="Rhea" id="RHEA-COMP:11605"/>
        <dbReference type="ChEBI" id="CHEBI:15378"/>
        <dbReference type="ChEBI" id="CHEBI:30013"/>
        <dbReference type="ChEBI" id="CHEBI:30616"/>
        <dbReference type="ChEBI" id="CHEBI:61977"/>
        <dbReference type="ChEBI" id="CHEBI:456216"/>
        <dbReference type="EC" id="2.7.11.22"/>
    </reaction>
</comment>
<dbReference type="SUPFAM" id="SSF56112">
    <property type="entry name" value="Protein kinase-like (PK-like)"/>
    <property type="match status" value="1"/>
</dbReference>
<dbReference type="AlphaFoldDB" id="A0AAU9IRJ0"/>
<keyword evidence="3 15" id="KW-0723">Serine/threonine-protein kinase</keyword>
<comment type="caution">
    <text evidence="17">The sequence shown here is derived from an EMBL/GenBank/DDBJ whole genome shotgun (WGS) entry which is preliminary data.</text>
</comment>